<evidence type="ECO:0000256" key="2">
    <source>
        <dbReference type="ARBA" id="ARBA00022448"/>
    </source>
</evidence>
<evidence type="ECO:0000313" key="8">
    <source>
        <dbReference type="EMBL" id="RZU97995.1"/>
    </source>
</evidence>
<keyword evidence="6" id="KW-0472">Membrane</keyword>
<dbReference type="InterPro" id="IPR003593">
    <property type="entry name" value="AAA+_ATPase"/>
</dbReference>
<keyword evidence="5" id="KW-0029">Amino-acid transport</keyword>
<gene>
    <name evidence="8" type="ORF">EV698_0231</name>
</gene>
<dbReference type="PANTHER" id="PTHR43869:SF1">
    <property type="entry name" value="GLYCINE BETAINE_PROLINE BETAINE TRANSPORT SYSTEM ATP-BINDING PROTEIN PROV"/>
    <property type="match status" value="1"/>
</dbReference>
<dbReference type="RefSeq" id="WP_130502346.1">
    <property type="nucleotide sequence ID" value="NZ_SHLI01000001.1"/>
</dbReference>
<comment type="similarity">
    <text evidence="1 6">Belongs to the ABC transporter superfamily.</text>
</comment>
<comment type="subunit">
    <text evidence="6">The complex is probably composed of two ATP-binding proteins, two transmembrane proteins and a solute-binding protein.</text>
</comment>
<dbReference type="SUPFAM" id="SSF54631">
    <property type="entry name" value="CBS-domain pair"/>
    <property type="match status" value="1"/>
</dbReference>
<keyword evidence="2 6" id="KW-0813">Transport</keyword>
<comment type="catalytic activity">
    <reaction evidence="6">
        <text>a quaternary ammonium(out) + ATP + H2O = a quaternary ammonium(in) + ADP + phosphate + H(+)</text>
        <dbReference type="Rhea" id="RHEA:11036"/>
        <dbReference type="ChEBI" id="CHEBI:15377"/>
        <dbReference type="ChEBI" id="CHEBI:15378"/>
        <dbReference type="ChEBI" id="CHEBI:30616"/>
        <dbReference type="ChEBI" id="CHEBI:35267"/>
        <dbReference type="ChEBI" id="CHEBI:43474"/>
        <dbReference type="ChEBI" id="CHEBI:456216"/>
    </reaction>
</comment>
<dbReference type="GO" id="GO:0015418">
    <property type="term" value="F:ABC-type quaternary ammonium compound transporting activity"/>
    <property type="evidence" value="ECO:0007669"/>
    <property type="project" value="UniProtKB-EC"/>
</dbReference>
<evidence type="ECO:0000313" key="9">
    <source>
        <dbReference type="Proteomes" id="UP000292298"/>
    </source>
</evidence>
<dbReference type="EMBL" id="SHLI01000001">
    <property type="protein sequence ID" value="RZU97995.1"/>
    <property type="molecule type" value="Genomic_DNA"/>
</dbReference>
<comment type="subcellular location">
    <subcellularLocation>
        <location evidence="6">Cell inner membrane</location>
        <topology evidence="6">Peripheral membrane protein</topology>
    </subcellularLocation>
</comment>
<evidence type="ECO:0000256" key="5">
    <source>
        <dbReference type="ARBA" id="ARBA00022970"/>
    </source>
</evidence>
<dbReference type="Gene3D" id="3.10.580.10">
    <property type="entry name" value="CBS-domain"/>
    <property type="match status" value="1"/>
</dbReference>
<dbReference type="FunFam" id="3.40.50.300:FF:000201">
    <property type="entry name" value="Glycine betaine/L-proline ABC transporter ATP-binding protein"/>
    <property type="match status" value="1"/>
</dbReference>
<dbReference type="InterPro" id="IPR017871">
    <property type="entry name" value="ABC_transporter-like_CS"/>
</dbReference>
<accession>A0A4V2GIW4</accession>
<organism evidence="8 9">
    <name type="scientific">Spiribacter vilamensis</name>
    <dbReference type="NCBI Taxonomy" id="531306"/>
    <lineage>
        <taxon>Bacteria</taxon>
        <taxon>Pseudomonadati</taxon>
        <taxon>Pseudomonadota</taxon>
        <taxon>Gammaproteobacteria</taxon>
        <taxon>Chromatiales</taxon>
        <taxon>Ectothiorhodospiraceae</taxon>
        <taxon>Spiribacter</taxon>
    </lineage>
</organism>
<dbReference type="GO" id="GO:0031460">
    <property type="term" value="P:glycine betaine transport"/>
    <property type="evidence" value="ECO:0007669"/>
    <property type="project" value="InterPro"/>
</dbReference>
<reference evidence="8 9" key="1">
    <citation type="submission" date="2019-02" db="EMBL/GenBank/DDBJ databases">
        <title>Genomic Encyclopedia of Type Strains, Phase IV (KMG-IV): sequencing the most valuable type-strain genomes for metagenomic binning, comparative biology and taxonomic classification.</title>
        <authorList>
            <person name="Goeker M."/>
        </authorList>
    </citation>
    <scope>NUCLEOTIDE SEQUENCE [LARGE SCALE GENOMIC DNA]</scope>
    <source>
        <strain evidence="8 9">DSM 21056</strain>
    </source>
</reference>
<dbReference type="AlphaFoldDB" id="A0A4V2GIW4"/>
<evidence type="ECO:0000259" key="7">
    <source>
        <dbReference type="PROSITE" id="PS50893"/>
    </source>
</evidence>
<comment type="caution">
    <text evidence="8">The sequence shown here is derived from an EMBL/GenBank/DDBJ whole genome shotgun (WGS) entry which is preliminary data.</text>
</comment>
<dbReference type="Pfam" id="PF00571">
    <property type="entry name" value="CBS"/>
    <property type="match status" value="1"/>
</dbReference>
<dbReference type="NCBIfam" id="NF007480">
    <property type="entry name" value="PRK10070.1"/>
    <property type="match status" value="1"/>
</dbReference>
<dbReference type="PROSITE" id="PS00211">
    <property type="entry name" value="ABC_TRANSPORTER_1"/>
    <property type="match status" value="1"/>
</dbReference>
<keyword evidence="9" id="KW-1185">Reference proteome</keyword>
<protein>
    <recommendedName>
        <fullName evidence="6">Quaternary amine transport ATP-binding protein</fullName>
        <ecNumber evidence="6">7.6.2.9</ecNumber>
    </recommendedName>
</protein>
<dbReference type="InterPro" id="IPR003439">
    <property type="entry name" value="ABC_transporter-like_ATP-bd"/>
</dbReference>
<dbReference type="SUPFAM" id="SSF52540">
    <property type="entry name" value="P-loop containing nucleoside triphosphate hydrolases"/>
    <property type="match status" value="1"/>
</dbReference>
<evidence type="ECO:0000256" key="3">
    <source>
        <dbReference type="ARBA" id="ARBA00022741"/>
    </source>
</evidence>
<dbReference type="GO" id="GO:0006970">
    <property type="term" value="P:response to osmotic stress"/>
    <property type="evidence" value="ECO:0007669"/>
    <property type="project" value="UniProtKB-ARBA"/>
</dbReference>
<evidence type="ECO:0000256" key="4">
    <source>
        <dbReference type="ARBA" id="ARBA00022840"/>
    </source>
</evidence>
<keyword evidence="6" id="KW-1003">Cell membrane</keyword>
<keyword evidence="3 6" id="KW-0547">Nucleotide-binding</keyword>
<dbReference type="GO" id="GO:0005524">
    <property type="term" value="F:ATP binding"/>
    <property type="evidence" value="ECO:0007669"/>
    <property type="project" value="UniProtKB-UniRule"/>
</dbReference>
<dbReference type="NCBIfam" id="TIGR01186">
    <property type="entry name" value="proV"/>
    <property type="match status" value="1"/>
</dbReference>
<dbReference type="InterPro" id="IPR051921">
    <property type="entry name" value="ABC_osmolyte_uptake_ATP-bind"/>
</dbReference>
<proteinExistence type="inferred from homology"/>
<evidence type="ECO:0000256" key="1">
    <source>
        <dbReference type="ARBA" id="ARBA00005417"/>
    </source>
</evidence>
<dbReference type="EC" id="7.6.2.9" evidence="6"/>
<dbReference type="Proteomes" id="UP000292298">
    <property type="component" value="Unassembled WGS sequence"/>
</dbReference>
<dbReference type="PANTHER" id="PTHR43869">
    <property type="entry name" value="GLYCINE BETAINE/PROLINE BETAINE TRANSPORT SYSTEM ATP-BINDING PROTEIN PROV"/>
    <property type="match status" value="1"/>
</dbReference>
<dbReference type="OrthoDB" id="9802264at2"/>
<name>A0A4V2GIW4_9GAMM</name>
<dbReference type="InterPro" id="IPR027417">
    <property type="entry name" value="P-loop_NTPase"/>
</dbReference>
<dbReference type="CDD" id="cd03294">
    <property type="entry name" value="ABC_Pro_Gly_Betaine"/>
    <property type="match status" value="1"/>
</dbReference>
<sequence length="398" mass="43746">MTTKISVDNLYKVFGPNPDEGMRLLGDGYEKDAIFEKTGNTVGVQRASFDIEEGEIFVIMGLSGSGKSTIVRMFNRLIDATAGHVYVDGRDVTAMPRNELIDLRRHEMSMVFQSFALMPHKTVLQNAAFGLEVAGADRETREGRALQALEQVGLKPNAQSYPDELSGGMQQRVGLARALAADPSIMLMDEAFSALDPLIRTEMQDELVQLQRDNRRTIVFISHDLDEAMRIGDRIAIMQGGRVVQVGTPEEIVTQPANEYVRSFFYGVDVTRVFSAGDLADRRQVMVFDRPGTSLHAALERLHANNRDLGVVLDTDQRYQGTVTADSLRQAMDSGSDGGFRAAFLESVTSMAAETPLNEVVTQSARTGYPLPVIDTDGRYVGSVSRTAVLKTLDRSGE</sequence>
<dbReference type="GO" id="GO:0006865">
    <property type="term" value="P:amino acid transport"/>
    <property type="evidence" value="ECO:0007669"/>
    <property type="project" value="UniProtKB-UniRule"/>
</dbReference>
<dbReference type="GO" id="GO:0016887">
    <property type="term" value="F:ATP hydrolysis activity"/>
    <property type="evidence" value="ECO:0007669"/>
    <property type="project" value="UniProtKB-UniRule"/>
</dbReference>
<dbReference type="Gene3D" id="3.40.50.300">
    <property type="entry name" value="P-loop containing nucleotide triphosphate hydrolases"/>
    <property type="match status" value="1"/>
</dbReference>
<dbReference type="GO" id="GO:0005886">
    <property type="term" value="C:plasma membrane"/>
    <property type="evidence" value="ECO:0007669"/>
    <property type="project" value="UniProtKB-SubCell"/>
</dbReference>
<keyword evidence="4 6" id="KW-0067">ATP-binding</keyword>
<dbReference type="Pfam" id="PF00005">
    <property type="entry name" value="ABC_tran"/>
    <property type="match status" value="1"/>
</dbReference>
<dbReference type="InterPro" id="IPR046342">
    <property type="entry name" value="CBS_dom_sf"/>
</dbReference>
<dbReference type="InterPro" id="IPR000644">
    <property type="entry name" value="CBS_dom"/>
</dbReference>
<dbReference type="InterPro" id="IPR005892">
    <property type="entry name" value="Gly-betaine_transp_ATP-bd"/>
</dbReference>
<feature type="domain" description="ABC transporter" evidence="7">
    <location>
        <begin position="29"/>
        <end position="265"/>
    </location>
</feature>
<evidence type="ECO:0000256" key="6">
    <source>
        <dbReference type="RuleBase" id="RU369116"/>
    </source>
</evidence>
<keyword evidence="6" id="KW-0997">Cell inner membrane</keyword>
<dbReference type="SMART" id="SM00382">
    <property type="entry name" value="AAA"/>
    <property type="match status" value="1"/>
</dbReference>
<dbReference type="PROSITE" id="PS50893">
    <property type="entry name" value="ABC_TRANSPORTER_2"/>
    <property type="match status" value="1"/>
</dbReference>